<evidence type="ECO:0000313" key="2">
    <source>
        <dbReference type="EMBL" id="CAK9114141.1"/>
    </source>
</evidence>
<organism evidence="2 3">
    <name type="scientific">Durusdinium trenchii</name>
    <dbReference type="NCBI Taxonomy" id="1381693"/>
    <lineage>
        <taxon>Eukaryota</taxon>
        <taxon>Sar</taxon>
        <taxon>Alveolata</taxon>
        <taxon>Dinophyceae</taxon>
        <taxon>Suessiales</taxon>
        <taxon>Symbiodiniaceae</taxon>
        <taxon>Durusdinium</taxon>
    </lineage>
</organism>
<accession>A0ABP0SP43</accession>
<evidence type="ECO:0000313" key="3">
    <source>
        <dbReference type="Proteomes" id="UP001642484"/>
    </source>
</evidence>
<evidence type="ECO:0000259" key="1">
    <source>
        <dbReference type="SMART" id="SM01065"/>
    </source>
</evidence>
<dbReference type="InterPro" id="IPR013784">
    <property type="entry name" value="Carb-bd-like_fold"/>
</dbReference>
<sequence length="211" mass="23225">MRSLGVRRGILTMQNCSLAHIVRVPIGILLVGNCRTLSFREDGFEEEELENDHQRTCPTFFSCFIDVRDVIQAATALDDGCFTPRTERVTLGRGRFCTELPPMSGQLWVPNAPRPEPVAINFEVRHEETTHGDSLRIVGSCPELGDWHPSEGVKLRTSDTAFPLWWLGEVIVASSGGSPAGGLVLFTLYGLGGQLASKTVVTGAQYIYIYI</sequence>
<keyword evidence="3" id="KW-1185">Reference proteome</keyword>
<dbReference type="Proteomes" id="UP001642484">
    <property type="component" value="Unassembled WGS sequence"/>
</dbReference>
<dbReference type="SMART" id="SM01065">
    <property type="entry name" value="CBM_2"/>
    <property type="match status" value="1"/>
</dbReference>
<dbReference type="Pfam" id="PF00686">
    <property type="entry name" value="CBM_20"/>
    <property type="match status" value="1"/>
</dbReference>
<dbReference type="Gene3D" id="2.60.40.10">
    <property type="entry name" value="Immunoglobulins"/>
    <property type="match status" value="1"/>
</dbReference>
<feature type="domain" description="CBM20" evidence="1">
    <location>
        <begin position="117"/>
        <end position="209"/>
    </location>
</feature>
<name>A0ABP0SP43_9DINO</name>
<comment type="caution">
    <text evidence="2">The sequence shown here is derived from an EMBL/GenBank/DDBJ whole genome shotgun (WGS) entry which is preliminary data.</text>
</comment>
<dbReference type="SUPFAM" id="SSF49452">
    <property type="entry name" value="Starch-binding domain-like"/>
    <property type="match status" value="1"/>
</dbReference>
<dbReference type="InterPro" id="IPR013783">
    <property type="entry name" value="Ig-like_fold"/>
</dbReference>
<proteinExistence type="predicted"/>
<protein>
    <recommendedName>
        <fullName evidence="1">CBM20 domain-containing protein</fullName>
    </recommendedName>
</protein>
<dbReference type="EMBL" id="CAXAMN010027961">
    <property type="protein sequence ID" value="CAK9114141.1"/>
    <property type="molecule type" value="Genomic_DNA"/>
</dbReference>
<reference evidence="2 3" key="1">
    <citation type="submission" date="2024-02" db="EMBL/GenBank/DDBJ databases">
        <authorList>
            <person name="Chen Y."/>
            <person name="Shah S."/>
            <person name="Dougan E. K."/>
            <person name="Thang M."/>
            <person name="Chan C."/>
        </authorList>
    </citation>
    <scope>NUCLEOTIDE SEQUENCE [LARGE SCALE GENOMIC DNA]</scope>
</reference>
<dbReference type="InterPro" id="IPR002044">
    <property type="entry name" value="CBM20"/>
</dbReference>
<gene>
    <name evidence="2" type="ORF">CCMP2556_LOCUS52791</name>
</gene>